<sequence>MSIKTVIGISLGSSAQDFSFETRFLGVPLQVRRLGTDGSLTRAGKLLRQWDKKAAAIGLGVVRDAAPKRTTATIERDRAAMRAQVRHAPVTTGEPLGTLFMEWAVRHTQQTLGNYFNNARVLVLSGQEHLKVAATLAEYTPNLQFADALLQLGVPKMLTSLDGLQRYLAGAHYVTDWTPPDLLASGPLKDWTRFVLRRALAKAHVVVAPVHRLDEFGLEELGGKTIVTAGVSEARLEALRDKGVHLVVDAAPEVAGHAVGPALLEAMMLAATGREPESLGPDEVLEAIEREQLAPRLLYPNGFKRVNRFAFVIHPLSQEYFKKVKPIEVLSRVAPPVAMDTLEKIMAYAPPFVYSRVTGIRSPTGVEAEGWLISVGGTPKEIMSHPPEFTYRRLLDAAELARRLGAQIMGLGAFTKVVGDAGVTVARRAPLPITTGNSYSASGALWAAHDALLRLNLLPKPRGKGRVDFKAMVVGATGSIGSVCARLLAKVAREVVLVAPEPAKLLALKESILSETPDAKLRVSAQAERLAGDMDMIVTATSGAGKKVLDIMKVKPGCVITDVARPLDLPPEEVAKRPDVLVIESGEIELPGDVQMKNIGLPKNVAYACVAETVVLCLEGRFEPFTVGRNIEWEKVREIYKLGLKHGMKLAAISGVNGPFSDEDIERVRELALMRRAEQAAARARRSARPTARKAAPRTSTAPAPAERPAAVRSAVKKTPKTRT</sequence>
<dbReference type="RefSeq" id="WP_211330977.1">
    <property type="nucleotide sequence ID" value="NZ_RKQL01000004.1"/>
</dbReference>
<keyword evidence="3" id="KW-1185">Reference proteome</keyword>
<proteinExistence type="predicted"/>
<dbReference type="Gene3D" id="3.40.50.720">
    <property type="entry name" value="NAD(P)-binding Rossmann-like Domain"/>
    <property type="match status" value="1"/>
</dbReference>
<comment type="caution">
    <text evidence="2">The sequence shown here is derived from an EMBL/GenBank/DDBJ whole genome shotgun (WGS) entry which is preliminary data.</text>
</comment>
<evidence type="ECO:0000313" key="2">
    <source>
        <dbReference type="EMBL" id="RPE66841.1"/>
    </source>
</evidence>
<dbReference type="EMBL" id="RKQL01000004">
    <property type="protein sequence ID" value="RPE66841.1"/>
    <property type="molecule type" value="Genomic_DNA"/>
</dbReference>
<dbReference type="Proteomes" id="UP000272193">
    <property type="component" value="Unassembled WGS sequence"/>
</dbReference>
<feature type="compositionally biased region" description="Low complexity" evidence="1">
    <location>
        <begin position="697"/>
        <end position="714"/>
    </location>
</feature>
<feature type="compositionally biased region" description="Basic residues" evidence="1">
    <location>
        <begin position="683"/>
        <end position="696"/>
    </location>
</feature>
<dbReference type="AlphaFoldDB" id="A0A3N4UHS2"/>
<gene>
    <name evidence="2" type="ORF">EDC62_1915</name>
</gene>
<evidence type="ECO:0000313" key="3">
    <source>
        <dbReference type="Proteomes" id="UP000272193"/>
    </source>
</evidence>
<organism evidence="2 3">
    <name type="scientific">Tibeticola sediminis</name>
    <dbReference type="NCBI Taxonomy" id="1917811"/>
    <lineage>
        <taxon>Bacteria</taxon>
        <taxon>Pseudomonadati</taxon>
        <taxon>Pseudomonadota</taxon>
        <taxon>Betaproteobacteria</taxon>
        <taxon>Burkholderiales</taxon>
        <taxon>Comamonadaceae</taxon>
        <taxon>Tibeticola</taxon>
    </lineage>
</organism>
<reference evidence="2 3" key="1">
    <citation type="submission" date="2018-11" db="EMBL/GenBank/DDBJ databases">
        <title>Genomic Encyclopedia of Type Strains, Phase IV (KMG-IV): sequencing the most valuable type-strain genomes for metagenomic binning, comparative biology and taxonomic classification.</title>
        <authorList>
            <person name="Goeker M."/>
        </authorList>
    </citation>
    <scope>NUCLEOTIDE SEQUENCE [LARGE SCALE GENOMIC DNA]</scope>
    <source>
        <strain evidence="2 3">DSM 101684</strain>
    </source>
</reference>
<dbReference type="InterPro" id="IPR036291">
    <property type="entry name" value="NAD(P)-bd_dom_sf"/>
</dbReference>
<feature type="region of interest" description="Disordered" evidence="1">
    <location>
        <begin position="681"/>
        <end position="724"/>
    </location>
</feature>
<feature type="compositionally biased region" description="Basic residues" evidence="1">
    <location>
        <begin position="715"/>
        <end position="724"/>
    </location>
</feature>
<accession>A0A3N4UHS2</accession>
<name>A0A3N4UHS2_9BURK</name>
<protein>
    <submittedName>
        <fullName evidence="2">Putative amino acid dehydrogenase</fullName>
    </submittedName>
</protein>
<dbReference type="SUPFAM" id="SSF51735">
    <property type="entry name" value="NAD(P)-binding Rossmann-fold domains"/>
    <property type="match status" value="1"/>
</dbReference>
<evidence type="ECO:0000256" key="1">
    <source>
        <dbReference type="SAM" id="MobiDB-lite"/>
    </source>
</evidence>